<name>A0A399J920_9MICC</name>
<dbReference type="Pfam" id="PF05899">
    <property type="entry name" value="Cupin_3"/>
    <property type="match status" value="1"/>
</dbReference>
<reference evidence="2 3" key="1">
    <citation type="submission" date="2018-07" db="EMBL/GenBank/DDBJ databases">
        <title>Arthrobacter sp. nov., isolated from raw cow's milk with high bacterial count.</title>
        <authorList>
            <person name="Hahne J."/>
            <person name="Isele D."/>
            <person name="Lipski A."/>
        </authorList>
    </citation>
    <scope>NUCLEOTIDE SEQUENCE [LARGE SCALE GENOMIC DNA]</scope>
    <source>
        <strain evidence="2 3">JZ R-35</strain>
    </source>
</reference>
<proteinExistence type="predicted"/>
<dbReference type="Gene3D" id="2.60.120.10">
    <property type="entry name" value="Jelly Rolls"/>
    <property type="match status" value="1"/>
</dbReference>
<keyword evidence="3" id="KW-1185">Reference proteome</keyword>
<dbReference type="Proteomes" id="UP000265419">
    <property type="component" value="Unassembled WGS sequence"/>
</dbReference>
<evidence type="ECO:0000259" key="1">
    <source>
        <dbReference type="Pfam" id="PF05899"/>
    </source>
</evidence>
<dbReference type="PANTHER" id="PTHR40943:SF1">
    <property type="entry name" value="CYTOPLASMIC PROTEIN"/>
    <property type="match status" value="1"/>
</dbReference>
<feature type="domain" description="(S)-ureidoglycine aminohydrolase cupin" evidence="1">
    <location>
        <begin position="30"/>
        <end position="105"/>
    </location>
</feature>
<dbReference type="PANTHER" id="PTHR40943">
    <property type="entry name" value="CYTOPLASMIC PROTEIN-RELATED"/>
    <property type="match status" value="1"/>
</dbReference>
<gene>
    <name evidence="2" type="ORF">DWB68_11935</name>
</gene>
<comment type="caution">
    <text evidence="2">The sequence shown here is derived from an EMBL/GenBank/DDBJ whole genome shotgun (WGS) entry which is preliminary data.</text>
</comment>
<evidence type="ECO:0000313" key="2">
    <source>
        <dbReference type="EMBL" id="RII41580.1"/>
    </source>
</evidence>
<dbReference type="SUPFAM" id="SSF51182">
    <property type="entry name" value="RmlC-like cupins"/>
    <property type="match status" value="1"/>
</dbReference>
<dbReference type="InterPro" id="IPR011051">
    <property type="entry name" value="RmlC_Cupin_sf"/>
</dbReference>
<protein>
    <submittedName>
        <fullName evidence="2">DUF861 domain-containing protein</fullName>
    </submittedName>
</protein>
<accession>A0A399J920</accession>
<organism evidence="2 3">
    <name type="scientific">Galactobacter valiniphilus</name>
    <dbReference type="NCBI Taxonomy" id="2676122"/>
    <lineage>
        <taxon>Bacteria</taxon>
        <taxon>Bacillati</taxon>
        <taxon>Actinomycetota</taxon>
        <taxon>Actinomycetes</taxon>
        <taxon>Micrococcales</taxon>
        <taxon>Micrococcaceae</taxon>
        <taxon>Galactobacter</taxon>
    </lineage>
</organism>
<dbReference type="InterPro" id="IPR014710">
    <property type="entry name" value="RmlC-like_jellyroll"/>
</dbReference>
<evidence type="ECO:0000313" key="3">
    <source>
        <dbReference type="Proteomes" id="UP000265419"/>
    </source>
</evidence>
<dbReference type="AlphaFoldDB" id="A0A399J920"/>
<dbReference type="EMBL" id="QQXK01000025">
    <property type="protein sequence ID" value="RII41580.1"/>
    <property type="molecule type" value="Genomic_DNA"/>
</dbReference>
<dbReference type="InterPro" id="IPR008579">
    <property type="entry name" value="UGlyAH_Cupin_dom"/>
</dbReference>
<sequence>MPGLALELEDLPAEEVVAGAPQAAAAELGSLGGVDYGVWEMTAGTATDVEADEVFVVLSGSATVTIAEAGGHAGRVLELGPGSLVHLWAGEESVWEVHSPLRKVYFTPAG</sequence>